<dbReference type="InterPro" id="IPR016032">
    <property type="entry name" value="Sig_transdc_resp-reg_C-effctor"/>
</dbReference>
<keyword evidence="2" id="KW-0805">Transcription regulation</keyword>
<dbReference type="InterPro" id="IPR005158">
    <property type="entry name" value="BTAD"/>
</dbReference>
<comment type="caution">
    <text evidence="7">The sequence shown here is derived from an EMBL/GenBank/DDBJ whole genome shotgun (WGS) entry which is preliminary data.</text>
</comment>
<feature type="DNA-binding region" description="OmpR/PhoB-type" evidence="5">
    <location>
        <begin position="1"/>
        <end position="91"/>
    </location>
</feature>
<dbReference type="InterPro" id="IPR036388">
    <property type="entry name" value="WH-like_DNA-bd_sf"/>
</dbReference>
<evidence type="ECO:0000256" key="5">
    <source>
        <dbReference type="PROSITE-ProRule" id="PRU01091"/>
    </source>
</evidence>
<dbReference type="InterPro" id="IPR051677">
    <property type="entry name" value="AfsR-DnrI-RedD_regulator"/>
</dbReference>
<dbReference type="SMART" id="SM01043">
    <property type="entry name" value="BTAD"/>
    <property type="match status" value="1"/>
</dbReference>
<dbReference type="CDD" id="cd15831">
    <property type="entry name" value="BTAD"/>
    <property type="match status" value="1"/>
</dbReference>
<proteinExistence type="inferred from homology"/>
<evidence type="ECO:0000256" key="4">
    <source>
        <dbReference type="ARBA" id="ARBA00023163"/>
    </source>
</evidence>
<dbReference type="PANTHER" id="PTHR35807">
    <property type="entry name" value="TRANSCRIPTIONAL REGULATOR REDD-RELATED"/>
    <property type="match status" value="1"/>
</dbReference>
<evidence type="ECO:0000313" key="8">
    <source>
        <dbReference type="Proteomes" id="UP001500630"/>
    </source>
</evidence>
<dbReference type="RefSeq" id="WP_345570525.1">
    <property type="nucleotide sequence ID" value="NZ_BAABDQ010000023.1"/>
</dbReference>
<dbReference type="EMBL" id="BAABDQ010000023">
    <property type="protein sequence ID" value="GAA3587162.1"/>
    <property type="molecule type" value="Genomic_DNA"/>
</dbReference>
<dbReference type="Gene3D" id="1.10.10.10">
    <property type="entry name" value="Winged helix-like DNA-binding domain superfamily/Winged helix DNA-binding domain"/>
    <property type="match status" value="1"/>
</dbReference>
<accession>A0ABP6YPR7</accession>
<evidence type="ECO:0000256" key="2">
    <source>
        <dbReference type="ARBA" id="ARBA00023015"/>
    </source>
</evidence>
<dbReference type="InterPro" id="IPR011990">
    <property type="entry name" value="TPR-like_helical_dom_sf"/>
</dbReference>
<keyword evidence="3 5" id="KW-0238">DNA-binding</keyword>
<dbReference type="Proteomes" id="UP001500630">
    <property type="component" value="Unassembled WGS sequence"/>
</dbReference>
<evidence type="ECO:0000313" key="7">
    <source>
        <dbReference type="EMBL" id="GAA3587162.1"/>
    </source>
</evidence>
<dbReference type="SUPFAM" id="SSF48452">
    <property type="entry name" value="TPR-like"/>
    <property type="match status" value="1"/>
</dbReference>
<dbReference type="SUPFAM" id="SSF46894">
    <property type="entry name" value="C-terminal effector domain of the bipartite response regulators"/>
    <property type="match status" value="1"/>
</dbReference>
<dbReference type="PANTHER" id="PTHR35807:SF1">
    <property type="entry name" value="TRANSCRIPTIONAL REGULATOR REDD"/>
    <property type="match status" value="1"/>
</dbReference>
<evidence type="ECO:0000256" key="1">
    <source>
        <dbReference type="ARBA" id="ARBA00005820"/>
    </source>
</evidence>
<protein>
    <recommendedName>
        <fullName evidence="6">OmpR/PhoB-type domain-containing protein</fullName>
    </recommendedName>
</protein>
<dbReference type="Gene3D" id="1.25.40.10">
    <property type="entry name" value="Tetratricopeptide repeat domain"/>
    <property type="match status" value="1"/>
</dbReference>
<dbReference type="PROSITE" id="PS51755">
    <property type="entry name" value="OMPR_PHOB"/>
    <property type="match status" value="1"/>
</dbReference>
<reference evidence="8" key="1">
    <citation type="journal article" date="2019" name="Int. J. Syst. Evol. Microbiol.">
        <title>The Global Catalogue of Microorganisms (GCM) 10K type strain sequencing project: providing services to taxonomists for standard genome sequencing and annotation.</title>
        <authorList>
            <consortium name="The Broad Institute Genomics Platform"/>
            <consortium name="The Broad Institute Genome Sequencing Center for Infectious Disease"/>
            <person name="Wu L."/>
            <person name="Ma J."/>
        </authorList>
    </citation>
    <scope>NUCLEOTIDE SEQUENCE [LARGE SCALE GENOMIC DNA]</scope>
    <source>
        <strain evidence="8">JCM 17326</strain>
    </source>
</reference>
<evidence type="ECO:0000256" key="3">
    <source>
        <dbReference type="ARBA" id="ARBA00023125"/>
    </source>
</evidence>
<name>A0ABP6YPR7_9ACTN</name>
<comment type="similarity">
    <text evidence="1">Belongs to the AfsR/DnrI/RedD regulatory family.</text>
</comment>
<dbReference type="Pfam" id="PF03704">
    <property type="entry name" value="BTAD"/>
    <property type="match status" value="1"/>
</dbReference>
<organism evidence="7 8">
    <name type="scientific">Nonomuraea rosea</name>
    <dbReference type="NCBI Taxonomy" id="638574"/>
    <lineage>
        <taxon>Bacteria</taxon>
        <taxon>Bacillati</taxon>
        <taxon>Actinomycetota</taxon>
        <taxon>Actinomycetes</taxon>
        <taxon>Streptosporangiales</taxon>
        <taxon>Streptosporangiaceae</taxon>
        <taxon>Nonomuraea</taxon>
    </lineage>
</organism>
<dbReference type="InterPro" id="IPR001867">
    <property type="entry name" value="OmpR/PhoB-type_DNA-bd"/>
</dbReference>
<feature type="domain" description="OmpR/PhoB-type" evidence="6">
    <location>
        <begin position="1"/>
        <end position="91"/>
    </location>
</feature>
<sequence length="258" mass="28906">MEFKLLGPVEAWSGSRSVPLDGSKLRTVLATLLFANCRNLSDSRMSYLLWGEQPPTTPSAQICTYVSRLRHRLRKGGLEITRQGTGYKLDTGQWEVDHRRFENLADLGARYLRDGDVMRAESTLSRALSLWRGPALCDVTRHLAGAELPGLEESRMMVLERHVDARLALGRHPELVPELTRLVGEDPLRETFRIQLMVALYRCGRPADALQVYRQGREVLAQHLGIAPGEDLQKIHQAILVGDPDLDHPRLLYAAGAA</sequence>
<gene>
    <name evidence="7" type="ORF">GCM10022419_081720</name>
</gene>
<keyword evidence="4" id="KW-0804">Transcription</keyword>
<evidence type="ECO:0000259" key="6">
    <source>
        <dbReference type="PROSITE" id="PS51755"/>
    </source>
</evidence>
<keyword evidence="8" id="KW-1185">Reference proteome</keyword>